<dbReference type="InterPro" id="IPR036513">
    <property type="entry name" value="STAS_dom_sf"/>
</dbReference>
<evidence type="ECO:0000313" key="3">
    <source>
        <dbReference type="Proteomes" id="UP000298325"/>
    </source>
</evidence>
<dbReference type="Gene3D" id="3.30.750.24">
    <property type="entry name" value="STAS domain"/>
    <property type="match status" value="1"/>
</dbReference>
<accession>A0A4Z1BS12</accession>
<proteinExistence type="predicted"/>
<dbReference type="AlphaFoldDB" id="A0A4Z1BS12"/>
<protein>
    <submittedName>
        <fullName evidence="2">STAS domain-containing protein</fullName>
    </submittedName>
</protein>
<evidence type="ECO:0000259" key="1">
    <source>
        <dbReference type="Pfam" id="PF13466"/>
    </source>
</evidence>
<dbReference type="Pfam" id="PF13466">
    <property type="entry name" value="STAS_2"/>
    <property type="match status" value="1"/>
</dbReference>
<dbReference type="Proteomes" id="UP000298325">
    <property type="component" value="Unassembled WGS sequence"/>
</dbReference>
<dbReference type="CDD" id="cd07043">
    <property type="entry name" value="STAS_anti-anti-sigma_factors"/>
    <property type="match status" value="1"/>
</dbReference>
<organism evidence="2 3">
    <name type="scientific">Marinobacter confluentis</name>
    <dbReference type="NCBI Taxonomy" id="1697557"/>
    <lineage>
        <taxon>Bacteria</taxon>
        <taxon>Pseudomonadati</taxon>
        <taxon>Pseudomonadota</taxon>
        <taxon>Gammaproteobacteria</taxon>
        <taxon>Pseudomonadales</taxon>
        <taxon>Marinobacteraceae</taxon>
        <taxon>Marinobacter</taxon>
    </lineage>
</organism>
<feature type="domain" description="MlaB-like STAS" evidence="1">
    <location>
        <begin position="14"/>
        <end position="94"/>
    </location>
</feature>
<name>A0A4Z1BS12_9GAMM</name>
<keyword evidence="3" id="KW-1185">Reference proteome</keyword>
<dbReference type="EMBL" id="SRPF01000002">
    <property type="protein sequence ID" value="TGN39999.1"/>
    <property type="molecule type" value="Genomic_DNA"/>
</dbReference>
<gene>
    <name evidence="2" type="ORF">E5Q11_06810</name>
</gene>
<dbReference type="RefSeq" id="WP_135802663.1">
    <property type="nucleotide sequence ID" value="NZ_SRPF01000002.1"/>
</dbReference>
<dbReference type="OrthoDB" id="6371012at2"/>
<reference evidence="2 3" key="1">
    <citation type="submission" date="2019-04" db="EMBL/GenBank/DDBJ databases">
        <authorList>
            <person name="Park S."/>
            <person name="Yoon J.-H."/>
        </authorList>
    </citation>
    <scope>NUCLEOTIDE SEQUENCE [LARGE SCALE GENOMIC DNA]</scope>
    <source>
        <strain evidence="2 3">HJM-18</strain>
    </source>
</reference>
<dbReference type="SUPFAM" id="SSF52091">
    <property type="entry name" value="SpoIIaa-like"/>
    <property type="match status" value="1"/>
</dbReference>
<evidence type="ECO:0000313" key="2">
    <source>
        <dbReference type="EMBL" id="TGN39999.1"/>
    </source>
</evidence>
<comment type="caution">
    <text evidence="2">The sequence shown here is derived from an EMBL/GenBank/DDBJ whole genome shotgun (WGS) entry which is preliminary data.</text>
</comment>
<dbReference type="InterPro" id="IPR058548">
    <property type="entry name" value="MlaB-like_STAS"/>
</dbReference>
<sequence>MSQPPRLELEGDCLKLSGDIGPANVGGIRSEGERLIAGLDQDITVDLSRLGAAHSVVLSLLLCWARLARSRNQVLRVEGAGERLRSLAALSGLDEHLPGLSHS</sequence>